<dbReference type="PANTHER" id="PTHR35530">
    <property type="entry name" value="TAUTOMERASE-RELATED"/>
    <property type="match status" value="1"/>
</dbReference>
<dbReference type="InterPro" id="IPR014347">
    <property type="entry name" value="Tautomerase/MIF_sf"/>
</dbReference>
<dbReference type="InterPro" id="IPR004370">
    <property type="entry name" value="4-OT-like_dom"/>
</dbReference>
<feature type="domain" description="4-oxalocrotonate tautomerase-like" evidence="3">
    <location>
        <begin position="76"/>
        <end position="127"/>
    </location>
</feature>
<dbReference type="EMBL" id="AXSB02000009">
    <property type="protein sequence ID" value="ETH31851.1"/>
    <property type="molecule type" value="Genomic_DNA"/>
</dbReference>
<protein>
    <submittedName>
        <fullName evidence="4">4-oxalocrotonate tautomerase family enzyme</fullName>
        <ecNumber evidence="4">5.3.2.-</ecNumber>
    </submittedName>
</protein>
<accession>A0AAI9J3V2</accession>
<feature type="domain" description="4-oxalocrotonate tautomerase-like" evidence="3">
    <location>
        <begin position="15"/>
        <end position="70"/>
    </location>
</feature>
<dbReference type="EC" id="5.3.2.-" evidence="4"/>
<evidence type="ECO:0000313" key="4">
    <source>
        <dbReference type="EMBL" id="ETH31851.1"/>
    </source>
</evidence>
<dbReference type="Proteomes" id="UP000018679">
    <property type="component" value="Unassembled WGS sequence"/>
</dbReference>
<evidence type="ECO:0000256" key="2">
    <source>
        <dbReference type="ARBA" id="ARBA00023235"/>
    </source>
</evidence>
<gene>
    <name evidence="4" type="primary">dmpI_2</name>
    <name evidence="4" type="ORF">L566_2761</name>
</gene>
<comment type="similarity">
    <text evidence="1">Belongs to the 4-oxalocrotonate tautomerase family.</text>
</comment>
<dbReference type="GO" id="GO:0016853">
    <property type="term" value="F:isomerase activity"/>
    <property type="evidence" value="ECO:0007669"/>
    <property type="project" value="UniProtKB-KW"/>
</dbReference>
<evidence type="ECO:0000259" key="3">
    <source>
        <dbReference type="Pfam" id="PF01361"/>
    </source>
</evidence>
<dbReference type="SUPFAM" id="SSF55331">
    <property type="entry name" value="Tautomerase/MIF"/>
    <property type="match status" value="1"/>
</dbReference>
<dbReference type="AlphaFoldDB" id="A0AAI9J3V2"/>
<keyword evidence="2 4" id="KW-0413">Isomerase</keyword>
<reference evidence="4 5" key="1">
    <citation type="journal article" date="2013" name="Genome Announc.">
        <title>Genome Sequences of 28 Bordetella pertussis U.S. Outbreak Strains Dating from 2010 to 2012.</title>
        <authorList>
            <person name="Harvill E.T."/>
            <person name="Goodfield L.L."/>
            <person name="Ivanov Y."/>
            <person name="Meyer J.A."/>
            <person name="Newth C."/>
            <person name="Cassiday P."/>
            <person name="Tondella M.L."/>
            <person name="Liao P."/>
            <person name="Zimmerman J."/>
            <person name="Meert K."/>
            <person name="Wessel D."/>
            <person name="Berger J."/>
            <person name="Dean J.M."/>
            <person name="Holubkov R."/>
            <person name="Burr J."/>
            <person name="Liu T."/>
            <person name="Brinkac L."/>
            <person name="Kim M."/>
            <person name="Losada L."/>
        </authorList>
    </citation>
    <scope>NUCLEOTIDE SEQUENCE [LARGE SCALE GENOMIC DNA]</scope>
    <source>
        <strain evidence="4 5">CHLA-26</strain>
    </source>
</reference>
<dbReference type="PANTHER" id="PTHR35530:SF1">
    <property type="entry name" value="2-HYDROXYMUCONATE TAUTOMERASE"/>
    <property type="match status" value="1"/>
</dbReference>
<name>A0AAI9J3V2_BORPT</name>
<evidence type="ECO:0000313" key="5">
    <source>
        <dbReference type="Proteomes" id="UP000018679"/>
    </source>
</evidence>
<proteinExistence type="inferred from homology"/>
<dbReference type="Gene3D" id="3.30.429.10">
    <property type="entry name" value="Macrophage Migration Inhibitory Factor"/>
    <property type="match status" value="2"/>
</dbReference>
<evidence type="ECO:0000256" key="1">
    <source>
        <dbReference type="ARBA" id="ARBA00006723"/>
    </source>
</evidence>
<dbReference type="Pfam" id="PF01361">
    <property type="entry name" value="Tautomerase"/>
    <property type="match status" value="2"/>
</dbReference>
<comment type="caution">
    <text evidence="4">The sequence shown here is derived from an EMBL/GenBank/DDBJ whole genome shotgun (WGS) entry which is preliminary data.</text>
</comment>
<sequence length="137" mass="14246">MGGRFPNRSRNPVMPLLNVQIMQGHQPAQKSALLAAACQAVVDSIGAPLASVRVVLEEVPAAHVIVAGELGRQMALVTVDMIAGRTDEQKEALIGALNRAVCDSIGIDGTDVRVMIHDVSKANMGVANGISARAAGR</sequence>
<organism evidence="4 5">
    <name type="scientific">Bordetella pertussis CHLA-26</name>
    <dbReference type="NCBI Taxonomy" id="1331284"/>
    <lineage>
        <taxon>Bacteria</taxon>
        <taxon>Pseudomonadati</taxon>
        <taxon>Pseudomonadota</taxon>
        <taxon>Betaproteobacteria</taxon>
        <taxon>Burkholderiales</taxon>
        <taxon>Alcaligenaceae</taxon>
        <taxon>Bordetella</taxon>
    </lineage>
</organism>